<proteinExistence type="predicted"/>
<dbReference type="RefSeq" id="WP_162361101.1">
    <property type="nucleotide sequence ID" value="NZ_CP047591.1"/>
</dbReference>
<organism evidence="1 2">
    <name type="scientific">Aminipila terrae</name>
    <dbReference type="NCBI Taxonomy" id="2697030"/>
    <lineage>
        <taxon>Bacteria</taxon>
        <taxon>Bacillati</taxon>
        <taxon>Bacillota</taxon>
        <taxon>Clostridia</taxon>
        <taxon>Peptostreptococcales</taxon>
        <taxon>Anaerovoracaceae</taxon>
        <taxon>Aminipila</taxon>
    </lineage>
</organism>
<evidence type="ECO:0000313" key="2">
    <source>
        <dbReference type="Proteomes" id="UP000463883"/>
    </source>
</evidence>
<dbReference type="Proteomes" id="UP000463883">
    <property type="component" value="Chromosome"/>
</dbReference>
<accession>A0A6P1MI97</accession>
<evidence type="ECO:0000313" key="1">
    <source>
        <dbReference type="EMBL" id="QHI71326.1"/>
    </source>
</evidence>
<name>A0A6P1MI97_9FIRM</name>
<keyword evidence="2" id="KW-1185">Reference proteome</keyword>
<dbReference type="EMBL" id="CP047591">
    <property type="protein sequence ID" value="QHI71326.1"/>
    <property type="molecule type" value="Genomic_DNA"/>
</dbReference>
<protein>
    <submittedName>
        <fullName evidence="1">Uncharacterized protein</fullName>
    </submittedName>
</protein>
<sequence length="200" mass="22890">MNLTDAKLKNIISFLLKNKKELITLTDYFEYQDIENGMLKIPDYLINVGIKDKIMGLKDVQNYLKDYTVLFQGGCIMLDLKLHIKQLGPVSAKYMFSIKDFRFSEDSTRIYATFQEDVKSLGNIMQSMALKAAISGGTALQKAVKLTNCDFIFIDQHNVMIDLKKFDMIKKISELFEINYVDSSEGCLKFSFYYTGGQKG</sequence>
<gene>
    <name evidence="1" type="ORF">Ami3637_01965</name>
</gene>
<reference evidence="1 2" key="1">
    <citation type="submission" date="2020-01" db="EMBL/GenBank/DDBJ databases">
        <title>Genomic analysis of Aminipila sp. CBA3637.</title>
        <authorList>
            <person name="Kim Y.B."/>
            <person name="Roh S.W."/>
        </authorList>
    </citation>
    <scope>NUCLEOTIDE SEQUENCE [LARGE SCALE GENOMIC DNA]</scope>
    <source>
        <strain evidence="1 2">CBA3637</strain>
    </source>
</reference>
<dbReference type="AlphaFoldDB" id="A0A6P1MI97"/>
<dbReference type="KEGG" id="amic:Ami3637_01965"/>